<dbReference type="EMBL" id="JAAAXJ010000004">
    <property type="protein sequence ID" value="NBJ24890.1"/>
    <property type="molecule type" value="Genomic_DNA"/>
</dbReference>
<name>A0ABW9YXH3_9HYPH</name>
<dbReference type="Gene3D" id="3.90.550.10">
    <property type="entry name" value="Spore Coat Polysaccharide Biosynthesis Protein SpsA, Chain A"/>
    <property type="match status" value="1"/>
</dbReference>
<dbReference type="RefSeq" id="WP_161721891.1">
    <property type="nucleotide sequence ID" value="NZ_JAAAXI010000003.1"/>
</dbReference>
<sequence>MGETDFHASIILTIHRESIYLRRTLLSLDEAARFAQDRGLRLELVAVLDRTDEATRSVLTSFDLGTYHGHQIMEVDHGSVGLARNAGVARARGAYIFTADADDLVSYNYFHDIYRAAERGGAEALFFPEYMLGFGCDTFICHYKPLADVTPIAFVHQHPFTSRLCAHHSVFRRVAYQDIPLSRGYAYEDWHFNAEAVGLGLDILVVPNTILFYRQREGSLLKASHAISVRQIPPTRLFQPLTYLEISSSYREDLGRTDRSDDSIRSGERDFLLEVTFRLAIQRANAIEPLIILSKYQDERTRIFSNYETLPHVGLSYYTLCDIIRDRKFSDVFLLPFMPVGGAEKYLLSLMEVFYQIDPFSNFLVILGEDIDGVQRLENLPPNAVVIDMALHSRSLSIQERCLLTLKIIETCSPKTRIHMRQSRFADKFLDLYGAVLSNKETIYYRFCDLEHFESGYSMIVYSPLDLICKNIHNLSKIVTDGTTVIKKDHQRLGIDSHKWHCLPAPVETPAILKPRIADAQRRILWASRLDFQKRPSLLPLIAAQLGKSDPDLTIDVFGGSVLDGFDLNLLQSHQNLKYHGLYSGFESLPLTHFSIFLYTSLYDGVPNVLLEAMSHGLAVVAPDLGGIPEIVHDGETGILLPSLPDDEAMAASYAKALLALSNDPERIARLGSQARAFVLEHHSPEVHAQRVAAVFGLQPRRFQHAAEV</sequence>
<feature type="domain" description="Glycosyltransferase 2-like" evidence="1">
    <location>
        <begin position="9"/>
        <end position="124"/>
    </location>
</feature>
<dbReference type="InterPro" id="IPR001173">
    <property type="entry name" value="Glyco_trans_2-like"/>
</dbReference>
<gene>
    <name evidence="2" type="ORF">GR303_11050</name>
</gene>
<dbReference type="Pfam" id="PF13692">
    <property type="entry name" value="Glyco_trans_1_4"/>
    <property type="match status" value="1"/>
</dbReference>
<accession>A0ABW9YXH3</accession>
<reference evidence="2 3" key="1">
    <citation type="submission" date="2020-01" db="EMBL/GenBank/DDBJ databases">
        <title>Microvirga sp. nov., an arsenate reduction bacterium isolated from Tibet hotspring sediments.</title>
        <authorList>
            <person name="Yuan C.-G."/>
        </authorList>
    </citation>
    <scope>NUCLEOTIDE SEQUENCE [LARGE SCALE GENOMIC DNA]</scope>
    <source>
        <strain evidence="2 3">SYSU G3D203</strain>
    </source>
</reference>
<protein>
    <submittedName>
        <fullName evidence="2">Glycosyltransferase</fullName>
    </submittedName>
</protein>
<dbReference type="PANTHER" id="PTHR12526">
    <property type="entry name" value="GLYCOSYLTRANSFERASE"/>
    <property type="match status" value="1"/>
</dbReference>
<dbReference type="Gene3D" id="3.40.50.2000">
    <property type="entry name" value="Glycogen Phosphorylase B"/>
    <property type="match status" value="1"/>
</dbReference>
<dbReference type="Proteomes" id="UP000818323">
    <property type="component" value="Unassembled WGS sequence"/>
</dbReference>
<dbReference type="SUPFAM" id="SSF53448">
    <property type="entry name" value="Nucleotide-diphospho-sugar transferases"/>
    <property type="match status" value="1"/>
</dbReference>
<proteinExistence type="predicted"/>
<keyword evidence="3" id="KW-1185">Reference proteome</keyword>
<comment type="caution">
    <text evidence="2">The sequence shown here is derived from an EMBL/GenBank/DDBJ whole genome shotgun (WGS) entry which is preliminary data.</text>
</comment>
<evidence type="ECO:0000313" key="2">
    <source>
        <dbReference type="EMBL" id="NBJ24890.1"/>
    </source>
</evidence>
<organism evidence="2 3">
    <name type="scientific">Microvirga arsenatis</name>
    <dbReference type="NCBI Taxonomy" id="2692265"/>
    <lineage>
        <taxon>Bacteria</taxon>
        <taxon>Pseudomonadati</taxon>
        <taxon>Pseudomonadota</taxon>
        <taxon>Alphaproteobacteria</taxon>
        <taxon>Hyphomicrobiales</taxon>
        <taxon>Methylobacteriaceae</taxon>
        <taxon>Microvirga</taxon>
    </lineage>
</organism>
<dbReference type="InterPro" id="IPR029044">
    <property type="entry name" value="Nucleotide-diphossugar_trans"/>
</dbReference>
<evidence type="ECO:0000313" key="3">
    <source>
        <dbReference type="Proteomes" id="UP000818323"/>
    </source>
</evidence>
<dbReference type="SUPFAM" id="SSF53756">
    <property type="entry name" value="UDP-Glycosyltransferase/glycogen phosphorylase"/>
    <property type="match status" value="1"/>
</dbReference>
<evidence type="ECO:0000259" key="1">
    <source>
        <dbReference type="Pfam" id="PF00535"/>
    </source>
</evidence>
<dbReference type="Pfam" id="PF00535">
    <property type="entry name" value="Glycos_transf_2"/>
    <property type="match status" value="1"/>
</dbReference>
<dbReference type="CDD" id="cd03801">
    <property type="entry name" value="GT4_PimA-like"/>
    <property type="match status" value="1"/>
</dbReference>